<evidence type="ECO:0000313" key="2">
    <source>
        <dbReference type="Proteomes" id="UP000610960"/>
    </source>
</evidence>
<dbReference type="AlphaFoldDB" id="A0A830GVN5"/>
<dbReference type="InterPro" id="IPR004000">
    <property type="entry name" value="Actin"/>
</dbReference>
<name>A0A830GVN5_9CREN</name>
<dbReference type="Proteomes" id="UP000610960">
    <property type="component" value="Unassembled WGS sequence"/>
</dbReference>
<dbReference type="InterPro" id="IPR043129">
    <property type="entry name" value="ATPase_NBD"/>
</dbReference>
<keyword evidence="2" id="KW-1185">Reference proteome</keyword>
<reference evidence="1" key="1">
    <citation type="journal article" date="2014" name="Int. J. Syst. Evol. Microbiol.">
        <title>Complete genome sequence of Corynebacterium casei LMG S-19264T (=DSM 44701T), isolated from a smear-ripened cheese.</title>
        <authorList>
            <consortium name="US DOE Joint Genome Institute (JGI-PGF)"/>
            <person name="Walter F."/>
            <person name="Albersmeier A."/>
            <person name="Kalinowski J."/>
            <person name="Ruckert C."/>
        </authorList>
    </citation>
    <scope>NUCLEOTIDE SEQUENCE</scope>
    <source>
        <strain evidence="1">JCM 10088</strain>
    </source>
</reference>
<dbReference type="Gene3D" id="3.30.420.570">
    <property type="match status" value="1"/>
</dbReference>
<dbReference type="OrthoDB" id="30606at2157"/>
<dbReference type="EMBL" id="BMNL01000002">
    <property type="protein sequence ID" value="GGP20689.1"/>
    <property type="molecule type" value="Genomic_DNA"/>
</dbReference>
<sequence>MEEELRYKLKYTYGEDFGTGYFKYGPISLGESPRITQSRGLILRDLPESVKMLIPPDVARRGIVVGDEVSKYLSSTRDMVRNLKYPLHDGIIRKDDDDSWRVAKELARFGLSSFYEQAAGSGDFKGFLVVMSLSALSPDYMRERFIDMHMEINQEFQGNMIRAVTAIDQPFAVAISEKAVTCMVVEAGHGNIQIVPISYGPIRDGIVALNRGGSETNAITREILKDAGYSDLAKDEYVVEAVKREAGLVPRDLGAAVKAAREDPARFSIKIKVNPLVTVELNELSWTRFLIGEVLFDPTHDEFKSYVQQGRFSIEDVTMGDMVFYGEMNLADAVISSVRKTPVEIQDKIVSNIILSGGAFNWRAPPSLSDVAVGSVDKVKLMIGNKVPDLLNRLNIRMVKDPQYSVWKGAIVYGYALPLSVEWNDKTKEGWIFPR</sequence>
<gene>
    <name evidence="1" type="ORF">GCM10007981_09780</name>
</gene>
<dbReference type="SUPFAM" id="SSF53067">
    <property type="entry name" value="Actin-like ATPase domain"/>
    <property type="match status" value="1"/>
</dbReference>
<accession>A0A830GVN5</accession>
<protein>
    <submittedName>
        <fullName evidence="1">Actin/actin family protein</fullName>
    </submittedName>
</protein>
<comment type="caution">
    <text evidence="1">The sequence shown here is derived from an EMBL/GenBank/DDBJ whole genome shotgun (WGS) entry which is preliminary data.</text>
</comment>
<organism evidence="1 2">
    <name type="scientific">Thermocladium modestius</name>
    <dbReference type="NCBI Taxonomy" id="62609"/>
    <lineage>
        <taxon>Archaea</taxon>
        <taxon>Thermoproteota</taxon>
        <taxon>Thermoprotei</taxon>
        <taxon>Thermoproteales</taxon>
        <taxon>Thermoproteaceae</taxon>
        <taxon>Thermocladium</taxon>
    </lineage>
</organism>
<proteinExistence type="predicted"/>
<dbReference type="Pfam" id="PF00022">
    <property type="entry name" value="Actin"/>
    <property type="match status" value="1"/>
</dbReference>
<dbReference type="Gene3D" id="3.30.420.40">
    <property type="match status" value="1"/>
</dbReference>
<reference evidence="1" key="2">
    <citation type="submission" date="2020-09" db="EMBL/GenBank/DDBJ databases">
        <authorList>
            <person name="Sun Q."/>
            <person name="Ohkuma M."/>
        </authorList>
    </citation>
    <scope>NUCLEOTIDE SEQUENCE</scope>
    <source>
        <strain evidence="1">JCM 10088</strain>
    </source>
</reference>
<dbReference type="PANTHER" id="PTHR11937">
    <property type="entry name" value="ACTIN"/>
    <property type="match status" value="1"/>
</dbReference>
<evidence type="ECO:0000313" key="1">
    <source>
        <dbReference type="EMBL" id="GGP20689.1"/>
    </source>
</evidence>
<dbReference type="RefSeq" id="WP_188596297.1">
    <property type="nucleotide sequence ID" value="NZ_BMNL01000002.1"/>
</dbReference>